<gene>
    <name evidence="2" type="ORF">BEMITA_LOCUS12975</name>
</gene>
<evidence type="ECO:0000313" key="2">
    <source>
        <dbReference type="EMBL" id="CAH0394708.1"/>
    </source>
</evidence>
<dbReference type="Proteomes" id="UP001152759">
    <property type="component" value="Chromosome 8"/>
</dbReference>
<keyword evidence="3" id="KW-1185">Reference proteome</keyword>
<evidence type="ECO:0000256" key="1">
    <source>
        <dbReference type="SAM" id="MobiDB-lite"/>
    </source>
</evidence>
<dbReference type="EMBL" id="OU963869">
    <property type="protein sequence ID" value="CAH0394708.1"/>
    <property type="molecule type" value="Genomic_DNA"/>
</dbReference>
<accession>A0A9P0F6R9</accession>
<organism evidence="2 3">
    <name type="scientific">Bemisia tabaci</name>
    <name type="common">Sweetpotato whitefly</name>
    <name type="synonym">Aleurodes tabaci</name>
    <dbReference type="NCBI Taxonomy" id="7038"/>
    <lineage>
        <taxon>Eukaryota</taxon>
        <taxon>Metazoa</taxon>
        <taxon>Ecdysozoa</taxon>
        <taxon>Arthropoda</taxon>
        <taxon>Hexapoda</taxon>
        <taxon>Insecta</taxon>
        <taxon>Pterygota</taxon>
        <taxon>Neoptera</taxon>
        <taxon>Paraneoptera</taxon>
        <taxon>Hemiptera</taxon>
        <taxon>Sternorrhyncha</taxon>
        <taxon>Aleyrodoidea</taxon>
        <taxon>Aleyrodidae</taxon>
        <taxon>Aleyrodinae</taxon>
        <taxon>Bemisia</taxon>
    </lineage>
</organism>
<sequence>MEEFNSIHKLVNNDTISPTEHNKNKTYPLLKLERTDSKYGDATIASILIKNVVRKVFLPKVYTSDLSDEAIEKINDEAYNLKYLGPEGKSHKYVLTTKPKTKKTSQKKVESDEEEEKPKKKKKVSKKEELDEDDEKEKKRKKNTKKPVQKKNQNL</sequence>
<name>A0A9P0F6R9_BEMTA</name>
<feature type="region of interest" description="Disordered" evidence="1">
    <location>
        <begin position="88"/>
        <end position="155"/>
    </location>
</feature>
<dbReference type="AlphaFoldDB" id="A0A9P0F6R9"/>
<protein>
    <submittedName>
        <fullName evidence="2">Uncharacterized protein</fullName>
    </submittedName>
</protein>
<reference evidence="2" key="1">
    <citation type="submission" date="2021-12" db="EMBL/GenBank/DDBJ databases">
        <authorList>
            <person name="King R."/>
        </authorList>
    </citation>
    <scope>NUCLEOTIDE SEQUENCE</scope>
</reference>
<feature type="compositionally biased region" description="Basic residues" evidence="1">
    <location>
        <begin position="138"/>
        <end position="149"/>
    </location>
</feature>
<evidence type="ECO:0000313" key="3">
    <source>
        <dbReference type="Proteomes" id="UP001152759"/>
    </source>
</evidence>
<proteinExistence type="predicted"/>